<dbReference type="GO" id="GO:0032958">
    <property type="term" value="P:inositol phosphate biosynthetic process"/>
    <property type="evidence" value="ECO:0007669"/>
    <property type="project" value="InterPro"/>
</dbReference>
<dbReference type="PANTHER" id="PTHR12400:SF51">
    <property type="entry name" value="INOSITOL POLYPHOSPHATE MULTIKINASE"/>
    <property type="match status" value="1"/>
</dbReference>
<evidence type="ECO:0000256" key="5">
    <source>
        <dbReference type="ARBA" id="ARBA00022840"/>
    </source>
</evidence>
<dbReference type="WBParaSite" id="TCONS_00009436.p1">
    <property type="protein sequence ID" value="TCONS_00009436.p1"/>
    <property type="gene ID" value="XLOC_007246"/>
</dbReference>
<dbReference type="AlphaFoldDB" id="A0A0K0ED00"/>
<evidence type="ECO:0000313" key="9">
    <source>
        <dbReference type="Proteomes" id="UP000035681"/>
    </source>
</evidence>
<evidence type="ECO:0000256" key="1">
    <source>
        <dbReference type="ARBA" id="ARBA00007374"/>
    </source>
</evidence>
<protein>
    <recommendedName>
        <fullName evidence="8">Kinase</fullName>
        <ecNumber evidence="8">2.7.-.-</ecNumber>
    </recommendedName>
</protein>
<dbReference type="Proteomes" id="UP000035681">
    <property type="component" value="Unplaced"/>
</dbReference>
<organism evidence="10">
    <name type="scientific">Strongyloides stercoralis</name>
    <name type="common">Threadworm</name>
    <dbReference type="NCBI Taxonomy" id="6248"/>
    <lineage>
        <taxon>Eukaryota</taxon>
        <taxon>Metazoa</taxon>
        <taxon>Ecdysozoa</taxon>
        <taxon>Nematoda</taxon>
        <taxon>Chromadorea</taxon>
        <taxon>Rhabditida</taxon>
        <taxon>Tylenchina</taxon>
        <taxon>Panagrolaimomorpha</taxon>
        <taxon>Strongyloidoidea</taxon>
        <taxon>Strongyloididae</taxon>
        <taxon>Strongyloides</taxon>
    </lineage>
</organism>
<dbReference type="Pfam" id="PF03770">
    <property type="entry name" value="IPK"/>
    <property type="match status" value="1"/>
</dbReference>
<keyword evidence="4 8" id="KW-0418">Kinase</keyword>
<sequence length="287" mass="33667">MIKIDEKEPEGYEWYKEQIAGHHPSVIKGNQKQIGLLKKKNGKNVLKVVQDGIKGELEVQFYDTLFNQEVPKSFNILKSFVPEYFGLHDIKFSDKTFKFIELADIAEVYKYPCQMDVKIGIKTFDPHASKKKQENESKKYPPQSTLGFRILGYRLNLIDSTDKNNTSLIVKDRVWGRSFNENNVLYAFKEFFIHNSSYLNTYLLEDFLKQLKTLESWFNVQTSYHFYASSLLFVYEGNATVKEELKPTIKMIDFSHTYCGNDQLDKNYIPGLKNLIEIFEKCLNFYK</sequence>
<keyword evidence="9" id="KW-1185">Reference proteome</keyword>
<evidence type="ECO:0000256" key="3">
    <source>
        <dbReference type="ARBA" id="ARBA00022741"/>
    </source>
</evidence>
<evidence type="ECO:0000256" key="8">
    <source>
        <dbReference type="RuleBase" id="RU363090"/>
    </source>
</evidence>
<keyword evidence="2 8" id="KW-0808">Transferase</keyword>
<evidence type="ECO:0000256" key="4">
    <source>
        <dbReference type="ARBA" id="ARBA00022777"/>
    </source>
</evidence>
<dbReference type="SUPFAM" id="SSF56104">
    <property type="entry name" value="SAICAR synthase-like"/>
    <property type="match status" value="1"/>
</dbReference>
<dbReference type="InterPro" id="IPR005522">
    <property type="entry name" value="IPK"/>
</dbReference>
<name>A0A0K0ED00_STRER</name>
<dbReference type="GO" id="GO:0051765">
    <property type="term" value="F:inositol tetrakisphosphate kinase activity"/>
    <property type="evidence" value="ECO:0007669"/>
    <property type="project" value="TreeGrafter"/>
</dbReference>
<comment type="similarity">
    <text evidence="1 8">Belongs to the inositol phosphokinase (IPK) family.</text>
</comment>
<proteinExistence type="inferred from homology"/>
<evidence type="ECO:0000256" key="2">
    <source>
        <dbReference type="ARBA" id="ARBA00022679"/>
    </source>
</evidence>
<dbReference type="PANTHER" id="PTHR12400">
    <property type="entry name" value="INOSITOL POLYPHOSPHATE KINASE"/>
    <property type="match status" value="1"/>
</dbReference>
<dbReference type="EC" id="2.7.-.-" evidence="8"/>
<dbReference type="WBParaSite" id="SSTP_0000736500.1">
    <property type="protein sequence ID" value="SSTP_0000736500.1"/>
    <property type="gene ID" value="SSTP_0000736500"/>
</dbReference>
<evidence type="ECO:0000313" key="10">
    <source>
        <dbReference type="WBParaSite" id="SSTP_0000736500.1"/>
    </source>
</evidence>
<keyword evidence="5" id="KW-0067">ATP-binding</keyword>
<dbReference type="GO" id="GO:0005737">
    <property type="term" value="C:cytoplasm"/>
    <property type="evidence" value="ECO:0007669"/>
    <property type="project" value="TreeGrafter"/>
</dbReference>
<dbReference type="Gene3D" id="3.30.470.160">
    <property type="entry name" value="Inositol polyphosphate kinase"/>
    <property type="match status" value="1"/>
</dbReference>
<evidence type="ECO:0000256" key="7">
    <source>
        <dbReference type="ARBA" id="ARBA00036525"/>
    </source>
</evidence>
<evidence type="ECO:0000256" key="6">
    <source>
        <dbReference type="ARBA" id="ARBA00036164"/>
    </source>
</evidence>
<dbReference type="GO" id="GO:0005634">
    <property type="term" value="C:nucleus"/>
    <property type="evidence" value="ECO:0007669"/>
    <property type="project" value="TreeGrafter"/>
</dbReference>
<reference evidence="10" key="1">
    <citation type="submission" date="2015-08" db="UniProtKB">
        <authorList>
            <consortium name="WormBaseParasite"/>
        </authorList>
    </citation>
    <scope>IDENTIFICATION</scope>
</reference>
<comment type="catalytic activity">
    <reaction evidence="6">
        <text>1D-myo-inositol 1,4,5-trisphosphate + 2 ATP = 1D-myo-inositol 1,3,4,5,6-pentakisphosphate + 2 ADP + 2 H(+)</text>
        <dbReference type="Rhea" id="RHEA:32359"/>
        <dbReference type="ChEBI" id="CHEBI:15378"/>
        <dbReference type="ChEBI" id="CHEBI:30616"/>
        <dbReference type="ChEBI" id="CHEBI:57733"/>
        <dbReference type="ChEBI" id="CHEBI:203600"/>
        <dbReference type="ChEBI" id="CHEBI:456216"/>
        <dbReference type="EC" id="2.7.1.151"/>
    </reaction>
</comment>
<dbReference type="GO" id="GO:0008440">
    <property type="term" value="F:inositol-1,4,5-trisphosphate 3-kinase activity"/>
    <property type="evidence" value="ECO:0007669"/>
    <property type="project" value="TreeGrafter"/>
</dbReference>
<dbReference type="InterPro" id="IPR038286">
    <property type="entry name" value="IPK_sf"/>
</dbReference>
<dbReference type="STRING" id="6248.A0A0K0ED00"/>
<comment type="catalytic activity">
    <reaction evidence="7">
        <text>1D-myo-inositol 1,3,4,6-tetrakisphosphate + ATP = 1D-myo-inositol 1,3,4,5,6-pentakisphosphate + ADP + H(+)</text>
        <dbReference type="Rhea" id="RHEA:12717"/>
        <dbReference type="ChEBI" id="CHEBI:15378"/>
        <dbReference type="ChEBI" id="CHEBI:30616"/>
        <dbReference type="ChEBI" id="CHEBI:57660"/>
        <dbReference type="ChEBI" id="CHEBI:57733"/>
        <dbReference type="ChEBI" id="CHEBI:456216"/>
        <dbReference type="EC" id="2.7.1.140"/>
    </reaction>
</comment>
<accession>A0A0K0ED00</accession>
<dbReference type="GO" id="GO:0005524">
    <property type="term" value="F:ATP binding"/>
    <property type="evidence" value="ECO:0007669"/>
    <property type="project" value="UniProtKB-KW"/>
</dbReference>
<keyword evidence="3" id="KW-0547">Nucleotide-binding</keyword>